<feature type="chain" id="PRO_5003320751" description="Secreted protein" evidence="1">
    <location>
        <begin position="22"/>
        <end position="613"/>
    </location>
</feature>
<name>F4REU9_MELLP</name>
<protein>
    <recommendedName>
        <fullName evidence="4">Secreted protein</fullName>
    </recommendedName>
</protein>
<keyword evidence="1" id="KW-0732">Signal</keyword>
<evidence type="ECO:0008006" key="4">
    <source>
        <dbReference type="Google" id="ProtNLM"/>
    </source>
</evidence>
<organism evidence="3">
    <name type="scientific">Melampsora larici-populina (strain 98AG31 / pathotype 3-4-7)</name>
    <name type="common">Poplar leaf rust fungus</name>
    <dbReference type="NCBI Taxonomy" id="747676"/>
    <lineage>
        <taxon>Eukaryota</taxon>
        <taxon>Fungi</taxon>
        <taxon>Dikarya</taxon>
        <taxon>Basidiomycota</taxon>
        <taxon>Pucciniomycotina</taxon>
        <taxon>Pucciniomycetes</taxon>
        <taxon>Pucciniales</taxon>
        <taxon>Melampsoraceae</taxon>
        <taxon>Melampsora</taxon>
    </lineage>
</organism>
<sequence length="613" mass="71254">MAYNYFLVLHLLAIIIPSIYSLHLYKPLSDSSCKEVKEIDERLSEPFLPTSYQAGSSTTALGGVKSILDTTKEVLKSLLNPHTSRQYKLSTSWEVCFDISTKALESSESPEVKSMAKAVMKLGSQFDRLDYNPQNKMDQIISTINLFYLALQNDSINMAERIWSVVVLSLLRLKIPEDKTPTIPGVWEAQDLGRPRGHFLLFFLQDKDLGKVIQEMWSDSHLEPSEHVIQEAIQRESIVHQIQRQMARFHPSKHFQTIYLAFINLESPIDSQEALSLIELIRDHLDRLETQNRNGFDEEKNTIRLLLHLEVHDQGSYLKYKELIKKPNFREKMLAVDASIQLEEKLPPSFSDLLKQIHTTKIVDTEQIKNALRYVVKDEQISTSQAGRCLRVLNLLYKSDTVSNAWLNNHLDKYPQIIPKLYEKLLKYRHGRMDPNWFVSRDLESMIFNKLFVLGSIEDEDQVAEKYRIDLANVLVSKGVLHKRCTTGPSPNESRLVKEYMNNVSLYWIFHRMLELKANSNADQDHNADYVIVEYILHVISFKNNDKKLYRHLLADKHVPEIFPLYYTLVFQKLSKTVFSFVYDQSWEHGGRIDIFTDAMKKLEKVILCLLYP</sequence>
<evidence type="ECO:0000256" key="1">
    <source>
        <dbReference type="SAM" id="SignalP"/>
    </source>
</evidence>
<dbReference type="Proteomes" id="UP000001072">
    <property type="component" value="Unassembled WGS sequence"/>
</dbReference>
<dbReference type="KEGG" id="mlr:MELLADRAFT_61423"/>
<dbReference type="GeneID" id="18929731"/>
<gene>
    <name evidence="2" type="ORF">MELLADRAFT_61423</name>
</gene>
<dbReference type="InParanoid" id="F4REU9"/>
<proteinExistence type="predicted"/>
<dbReference type="HOGENOM" id="CLU_029551_0_0_1"/>
<dbReference type="VEuPathDB" id="FungiDB:MELLADRAFT_61423"/>
<feature type="signal peptide" evidence="1">
    <location>
        <begin position="1"/>
        <end position="21"/>
    </location>
</feature>
<keyword evidence="3" id="KW-1185">Reference proteome</keyword>
<accession>F4REU9</accession>
<evidence type="ECO:0000313" key="2">
    <source>
        <dbReference type="EMBL" id="EGG09219.1"/>
    </source>
</evidence>
<dbReference type="RefSeq" id="XP_007407579.1">
    <property type="nucleotide sequence ID" value="XM_007407517.1"/>
</dbReference>
<dbReference type="EMBL" id="GL883098">
    <property type="protein sequence ID" value="EGG09219.1"/>
    <property type="molecule type" value="Genomic_DNA"/>
</dbReference>
<reference evidence="3" key="1">
    <citation type="journal article" date="2011" name="Proc. Natl. Acad. Sci. U.S.A.">
        <title>Obligate biotrophy features unraveled by the genomic analysis of rust fungi.</title>
        <authorList>
            <person name="Duplessis S."/>
            <person name="Cuomo C.A."/>
            <person name="Lin Y.-C."/>
            <person name="Aerts A."/>
            <person name="Tisserant E."/>
            <person name="Veneault-Fourrey C."/>
            <person name="Joly D.L."/>
            <person name="Hacquard S."/>
            <person name="Amselem J."/>
            <person name="Cantarel B.L."/>
            <person name="Chiu R."/>
            <person name="Coutinho P.M."/>
            <person name="Feau N."/>
            <person name="Field M."/>
            <person name="Frey P."/>
            <person name="Gelhaye E."/>
            <person name="Goldberg J."/>
            <person name="Grabherr M.G."/>
            <person name="Kodira C.D."/>
            <person name="Kohler A."/>
            <person name="Kuees U."/>
            <person name="Lindquist E.A."/>
            <person name="Lucas S.M."/>
            <person name="Mago R."/>
            <person name="Mauceli E."/>
            <person name="Morin E."/>
            <person name="Murat C."/>
            <person name="Pangilinan J.L."/>
            <person name="Park R."/>
            <person name="Pearson M."/>
            <person name="Quesneville H."/>
            <person name="Rouhier N."/>
            <person name="Sakthikumar S."/>
            <person name="Salamov A.A."/>
            <person name="Schmutz J."/>
            <person name="Selles B."/>
            <person name="Shapiro H."/>
            <person name="Tanguay P."/>
            <person name="Tuskan G.A."/>
            <person name="Henrissat B."/>
            <person name="Van de Peer Y."/>
            <person name="Rouze P."/>
            <person name="Ellis J.G."/>
            <person name="Dodds P.N."/>
            <person name="Schein J.E."/>
            <person name="Zhong S."/>
            <person name="Hamelin R.C."/>
            <person name="Grigoriev I.V."/>
            <person name="Szabo L.J."/>
            <person name="Martin F."/>
        </authorList>
    </citation>
    <scope>NUCLEOTIDE SEQUENCE [LARGE SCALE GENOMIC DNA]</scope>
    <source>
        <strain evidence="3">98AG31 / pathotype 3-4-7</strain>
    </source>
</reference>
<dbReference type="OrthoDB" id="10390518at2759"/>
<dbReference type="AlphaFoldDB" id="F4REU9"/>
<evidence type="ECO:0000313" key="3">
    <source>
        <dbReference type="Proteomes" id="UP000001072"/>
    </source>
</evidence>